<reference evidence="2 3" key="1">
    <citation type="submission" date="2023-07" db="EMBL/GenBank/DDBJ databases">
        <title>Sequencing the genomes of 1000 actinobacteria strains.</title>
        <authorList>
            <person name="Klenk H.-P."/>
        </authorList>
    </citation>
    <scope>NUCLEOTIDE SEQUENCE [LARGE SCALE GENOMIC DNA]</scope>
    <source>
        <strain evidence="2 3">DSM 14555</strain>
    </source>
</reference>
<keyword evidence="3" id="KW-1185">Reference proteome</keyword>
<feature type="transmembrane region" description="Helical" evidence="1">
    <location>
        <begin position="48"/>
        <end position="72"/>
    </location>
</feature>
<evidence type="ECO:0000313" key="2">
    <source>
        <dbReference type="EMBL" id="MDR6269259.1"/>
    </source>
</evidence>
<feature type="transmembrane region" description="Helical" evidence="1">
    <location>
        <begin position="12"/>
        <end position="36"/>
    </location>
</feature>
<keyword evidence="1" id="KW-0472">Membrane</keyword>
<evidence type="ECO:0000256" key="1">
    <source>
        <dbReference type="SAM" id="Phobius"/>
    </source>
</evidence>
<dbReference type="EMBL" id="JAVDQF010000001">
    <property type="protein sequence ID" value="MDR6269259.1"/>
    <property type="molecule type" value="Genomic_DNA"/>
</dbReference>
<accession>A0ABU1JA24</accession>
<dbReference type="RefSeq" id="WP_309797432.1">
    <property type="nucleotide sequence ID" value="NZ_BAAAHY010000001.1"/>
</dbReference>
<keyword evidence="1" id="KW-1133">Transmembrane helix</keyword>
<organism evidence="2 3">
    <name type="scientific">Arthrobacter russicus</name>
    <dbReference type="NCBI Taxonomy" id="172040"/>
    <lineage>
        <taxon>Bacteria</taxon>
        <taxon>Bacillati</taxon>
        <taxon>Actinomycetota</taxon>
        <taxon>Actinomycetes</taxon>
        <taxon>Micrococcales</taxon>
        <taxon>Micrococcaceae</taxon>
        <taxon>Arthrobacter</taxon>
    </lineage>
</organism>
<proteinExistence type="predicted"/>
<evidence type="ECO:0000313" key="3">
    <source>
        <dbReference type="Proteomes" id="UP001185069"/>
    </source>
</evidence>
<keyword evidence="1" id="KW-0812">Transmembrane</keyword>
<name>A0ABU1JA24_9MICC</name>
<dbReference type="Proteomes" id="UP001185069">
    <property type="component" value="Unassembled WGS sequence"/>
</dbReference>
<sequence>MTAPETEAPSRWWQALTVLALLLAIVGVASLAYLVIVRLAGGQTWNGLNWISFSALPLAFVLLIVLMLRAIWRRRKL</sequence>
<comment type="caution">
    <text evidence="2">The sequence shown here is derived from an EMBL/GenBank/DDBJ whole genome shotgun (WGS) entry which is preliminary data.</text>
</comment>
<protein>
    <submittedName>
        <fullName evidence="2">Membrane protein</fullName>
    </submittedName>
</protein>
<gene>
    <name evidence="2" type="ORF">JOE69_001497</name>
</gene>